<proteinExistence type="predicted"/>
<evidence type="ECO:0000313" key="3">
    <source>
        <dbReference type="Proteomes" id="UP000092154"/>
    </source>
</evidence>
<evidence type="ECO:0000313" key="2">
    <source>
        <dbReference type="EMBL" id="OAX35349.1"/>
    </source>
</evidence>
<keyword evidence="3" id="KW-1185">Reference proteome</keyword>
<reference evidence="2 3" key="1">
    <citation type="submission" date="2016-06" db="EMBL/GenBank/DDBJ databases">
        <title>Comparative genomics of the ectomycorrhizal sister species Rhizopogon vinicolor and Rhizopogon vesiculosus (Basidiomycota: Boletales) reveals a divergence of the mating type B locus.</title>
        <authorList>
            <consortium name="DOE Joint Genome Institute"/>
            <person name="Mujic A.B."/>
            <person name="Kuo A."/>
            <person name="Tritt A."/>
            <person name="Lipzen A."/>
            <person name="Chen C."/>
            <person name="Johnson J."/>
            <person name="Sharma A."/>
            <person name="Barry K."/>
            <person name="Grigoriev I.V."/>
            <person name="Spatafora J.W."/>
        </authorList>
    </citation>
    <scope>NUCLEOTIDE SEQUENCE [LARGE SCALE GENOMIC DNA]</scope>
    <source>
        <strain evidence="2 3">AM-OR11-026</strain>
    </source>
</reference>
<organism evidence="2 3">
    <name type="scientific">Rhizopogon vinicolor AM-OR11-026</name>
    <dbReference type="NCBI Taxonomy" id="1314800"/>
    <lineage>
        <taxon>Eukaryota</taxon>
        <taxon>Fungi</taxon>
        <taxon>Dikarya</taxon>
        <taxon>Basidiomycota</taxon>
        <taxon>Agaricomycotina</taxon>
        <taxon>Agaricomycetes</taxon>
        <taxon>Agaricomycetidae</taxon>
        <taxon>Boletales</taxon>
        <taxon>Suillineae</taxon>
        <taxon>Rhizopogonaceae</taxon>
        <taxon>Rhizopogon</taxon>
    </lineage>
</organism>
<accession>A0A1B7MRW2</accession>
<sequence>MPPWAHGCHHGKRSQRQQSWSARGVSLGRTPCEEARKPQQLLILWYIENYPRWRMIIATDVTLCKRVPSGLSIQHVTTWEACVSIKMGIFSCVHLQLRTHKDGAINASSVPAREEPYWLYPEMQLHYRCHLHRYTRVWLRKWECNKRGRQYGMSCVPVEAELQ</sequence>
<evidence type="ECO:0000256" key="1">
    <source>
        <dbReference type="SAM" id="MobiDB-lite"/>
    </source>
</evidence>
<protein>
    <submittedName>
        <fullName evidence="2">Uncharacterized protein</fullName>
    </submittedName>
</protein>
<dbReference type="Proteomes" id="UP000092154">
    <property type="component" value="Unassembled WGS sequence"/>
</dbReference>
<name>A0A1B7MRW2_9AGAM</name>
<dbReference type="AlphaFoldDB" id="A0A1B7MRW2"/>
<feature type="region of interest" description="Disordered" evidence="1">
    <location>
        <begin position="1"/>
        <end position="22"/>
    </location>
</feature>
<gene>
    <name evidence="2" type="ORF">K503DRAFT_373040</name>
</gene>
<dbReference type="InParanoid" id="A0A1B7MRW2"/>
<dbReference type="EMBL" id="KV448508">
    <property type="protein sequence ID" value="OAX35349.1"/>
    <property type="molecule type" value="Genomic_DNA"/>
</dbReference>